<protein>
    <submittedName>
        <fullName evidence="1">DNA alkylation repair enzyme</fullName>
    </submittedName>
</protein>
<dbReference type="Gene3D" id="1.25.10.90">
    <property type="match status" value="1"/>
</dbReference>
<gene>
    <name evidence="1" type="ORF">LAX5112_01937</name>
</gene>
<dbReference type="PANTHER" id="PTHR41291:SF1">
    <property type="entry name" value="DNA ALKYLATION REPAIR PROTEIN"/>
    <property type="match status" value="1"/>
</dbReference>
<organism evidence="1 2">
    <name type="scientific">Roseibium alexandrii</name>
    <dbReference type="NCBI Taxonomy" id="388408"/>
    <lineage>
        <taxon>Bacteria</taxon>
        <taxon>Pseudomonadati</taxon>
        <taxon>Pseudomonadota</taxon>
        <taxon>Alphaproteobacteria</taxon>
        <taxon>Hyphomicrobiales</taxon>
        <taxon>Stappiaceae</taxon>
        <taxon>Roseibium</taxon>
    </lineage>
</organism>
<reference evidence="2" key="1">
    <citation type="submission" date="2015-07" db="EMBL/GenBank/DDBJ databases">
        <authorList>
            <person name="Rodrigo-Torres Lidia"/>
            <person name="Arahal R.David."/>
        </authorList>
    </citation>
    <scope>NUCLEOTIDE SEQUENCE [LARGE SCALE GENOMIC DNA]</scope>
    <source>
        <strain evidence="2">CECT 5112</strain>
    </source>
</reference>
<evidence type="ECO:0000313" key="2">
    <source>
        <dbReference type="Proteomes" id="UP000053235"/>
    </source>
</evidence>
<accession>A0A0M7A2U3</accession>
<keyword evidence="2" id="KW-1185">Reference proteome</keyword>
<dbReference type="InterPro" id="IPR016024">
    <property type="entry name" value="ARM-type_fold"/>
</dbReference>
<dbReference type="SUPFAM" id="SSF48371">
    <property type="entry name" value="ARM repeat"/>
    <property type="match status" value="1"/>
</dbReference>
<dbReference type="Proteomes" id="UP000053235">
    <property type="component" value="Unassembled WGS sequence"/>
</dbReference>
<dbReference type="CDD" id="cd06561">
    <property type="entry name" value="AlkD_like"/>
    <property type="match status" value="1"/>
</dbReference>
<dbReference type="Pfam" id="PF08713">
    <property type="entry name" value="DNA_alkylation"/>
    <property type="match status" value="1"/>
</dbReference>
<dbReference type="PANTHER" id="PTHR41291">
    <property type="entry name" value="DNA ALKYLATION REPAIR PROTEIN"/>
    <property type="match status" value="1"/>
</dbReference>
<dbReference type="InterPro" id="IPR014825">
    <property type="entry name" value="DNA_alkylation"/>
</dbReference>
<name>A0A0M7A2U3_9HYPH</name>
<dbReference type="AlphaFoldDB" id="A0A0M7A2U3"/>
<evidence type="ECO:0000313" key="1">
    <source>
        <dbReference type="EMBL" id="CTQ68927.1"/>
    </source>
</evidence>
<dbReference type="OrthoDB" id="7345147at2"/>
<dbReference type="EMBL" id="CXWD01000006">
    <property type="protein sequence ID" value="CTQ68927.1"/>
    <property type="molecule type" value="Genomic_DNA"/>
</dbReference>
<sequence>MSRRPKPSGEDWSLDRVLDTLTALGSEENRAGMARFGIDTSRAFGVPMAELRPLARRIGKQESLADELWTSGYHEARLLAILIISPVNLTDARALHWLSEIRSWDHCDQLTNVLARREGSDALIASLAANEKEFLRRAAFALIAWRAVHAKKSPDTEFLSYLPLIRTAASDPRNFVWKAVHWALRQIGKRSTSLHGPALKLAEELFEDQNKTVRRVGREAFRELNSDKVRQRLSIGKTE</sequence>
<dbReference type="STRING" id="388408.LAX5112_01937"/>
<proteinExistence type="predicted"/>
<dbReference type="RefSeq" id="WP_055671627.1">
    <property type="nucleotide sequence ID" value="NZ_CXWD01000006.1"/>
</dbReference>